<dbReference type="GO" id="GO:0005730">
    <property type="term" value="C:nucleolus"/>
    <property type="evidence" value="ECO:0007669"/>
    <property type="project" value="TreeGrafter"/>
</dbReference>
<dbReference type="AlphaFoldDB" id="A0A0M3J868"/>
<organism evidence="5">
    <name type="scientific">Anisakis simplex</name>
    <name type="common">Herring worm</name>
    <dbReference type="NCBI Taxonomy" id="6269"/>
    <lineage>
        <taxon>Eukaryota</taxon>
        <taxon>Metazoa</taxon>
        <taxon>Ecdysozoa</taxon>
        <taxon>Nematoda</taxon>
        <taxon>Chromadorea</taxon>
        <taxon>Rhabditida</taxon>
        <taxon>Spirurina</taxon>
        <taxon>Ascaridomorpha</taxon>
        <taxon>Ascaridoidea</taxon>
        <taxon>Anisakidae</taxon>
        <taxon>Anisakis</taxon>
        <taxon>Anisakis simplex complex</taxon>
    </lineage>
</organism>
<evidence type="ECO:0000313" key="5">
    <source>
        <dbReference type="WBParaSite" id="ASIM_0000377001-mRNA-1"/>
    </source>
</evidence>
<reference evidence="3 4" key="2">
    <citation type="submission" date="2018-11" db="EMBL/GenBank/DDBJ databases">
        <authorList>
            <consortium name="Pathogen Informatics"/>
        </authorList>
    </citation>
    <scope>NUCLEOTIDE SEQUENCE [LARGE SCALE GENOMIC DNA]</scope>
</reference>
<sequence>MDDSEDEEIASSADEKEEESSGDESSQDDVKELSNEDESEGEDAEKDGASTLDDRNGVADNASGDGADEVKHKGRHALKRTETELARRHKRFEEFRNATLKKWDERTRLVGVGAAKNAKSNFSGFESVVLKQITQIMNDKHRLIRRTQTKRSDSERIGGNPEVSLYSFVGFILFIIFIFVYQLFLHHISYL</sequence>
<dbReference type="WBParaSite" id="ASIM_0000377001-mRNA-1">
    <property type="protein sequence ID" value="ASIM_0000377001-mRNA-1"/>
    <property type="gene ID" value="ASIM_0000377001"/>
</dbReference>
<dbReference type="GO" id="GO:0006357">
    <property type="term" value="P:regulation of transcription by RNA polymerase II"/>
    <property type="evidence" value="ECO:0007669"/>
    <property type="project" value="TreeGrafter"/>
</dbReference>
<keyword evidence="2" id="KW-0472">Membrane</keyword>
<reference evidence="5" key="1">
    <citation type="submission" date="2017-02" db="UniProtKB">
        <authorList>
            <consortium name="WormBaseParasite"/>
        </authorList>
    </citation>
    <scope>IDENTIFICATION</scope>
</reference>
<feature type="compositionally biased region" description="Acidic residues" evidence="1">
    <location>
        <begin position="35"/>
        <end position="45"/>
    </location>
</feature>
<protein>
    <submittedName>
        <fullName evidence="5">Protein AATF (inferred by orthology to a human protein)</fullName>
    </submittedName>
</protein>
<gene>
    <name evidence="3" type="ORF">ASIM_LOCUS3600</name>
</gene>
<evidence type="ECO:0000256" key="2">
    <source>
        <dbReference type="SAM" id="Phobius"/>
    </source>
</evidence>
<dbReference type="OrthoDB" id="5783963at2759"/>
<keyword evidence="4" id="KW-1185">Reference proteome</keyword>
<dbReference type="InterPro" id="IPR039223">
    <property type="entry name" value="AATF/Bfr2"/>
</dbReference>
<evidence type="ECO:0000256" key="1">
    <source>
        <dbReference type="SAM" id="MobiDB-lite"/>
    </source>
</evidence>
<feature type="compositionally biased region" description="Basic and acidic residues" evidence="1">
    <location>
        <begin position="46"/>
        <end position="57"/>
    </location>
</feature>
<feature type="transmembrane region" description="Helical" evidence="2">
    <location>
        <begin position="165"/>
        <end position="185"/>
    </location>
</feature>
<name>A0A0M3J868_ANISI</name>
<evidence type="ECO:0000313" key="4">
    <source>
        <dbReference type="Proteomes" id="UP000267096"/>
    </source>
</evidence>
<keyword evidence="2" id="KW-1133">Transmembrane helix</keyword>
<dbReference type="EMBL" id="UYRR01005702">
    <property type="protein sequence ID" value="VDK21961.1"/>
    <property type="molecule type" value="Genomic_DNA"/>
</dbReference>
<feature type="region of interest" description="Disordered" evidence="1">
    <location>
        <begin position="1"/>
        <end position="82"/>
    </location>
</feature>
<evidence type="ECO:0000313" key="3">
    <source>
        <dbReference type="EMBL" id="VDK21961.1"/>
    </source>
</evidence>
<proteinExistence type="predicted"/>
<feature type="compositionally biased region" description="Acidic residues" evidence="1">
    <location>
        <begin position="1"/>
        <end position="27"/>
    </location>
</feature>
<keyword evidence="2" id="KW-0812">Transmembrane</keyword>
<dbReference type="PANTHER" id="PTHR15565:SF0">
    <property type="entry name" value="PROTEIN AATF"/>
    <property type="match status" value="1"/>
</dbReference>
<dbReference type="PANTHER" id="PTHR15565">
    <property type="entry name" value="AATF PROTEIN APOPTOSIS ANTAGONIZING TRANSCRIPTION FACTOR"/>
    <property type="match status" value="1"/>
</dbReference>
<accession>A0A0M3J868</accession>
<dbReference type="Proteomes" id="UP000267096">
    <property type="component" value="Unassembled WGS sequence"/>
</dbReference>